<dbReference type="PANTHER" id="PTHR12161">
    <property type="entry name" value="IST1 FAMILY MEMBER"/>
    <property type="match status" value="1"/>
</dbReference>
<evidence type="ECO:0008006" key="5">
    <source>
        <dbReference type="Google" id="ProtNLM"/>
    </source>
</evidence>
<gene>
    <name evidence="3" type="ORF">FNV43_RR06852</name>
</gene>
<accession>A0A8K0HFE5</accession>
<dbReference type="EMBL" id="VOIH02000003">
    <property type="protein sequence ID" value="KAF3450763.1"/>
    <property type="molecule type" value="Genomic_DNA"/>
</dbReference>
<proteinExistence type="inferred from homology"/>
<sequence length="446" mass="50548">MLDAFLKSKFYNKCKSDIKITKTRLETIKKKRNAVQKYMKNDIADLLRSGLDINAYGRADGLLVEQNMSSCYELINNFCGSILNNLSLMEKQRECPEECRDAVPSLMYAAARVADLPELRDLRSLFTEKYGNSLESYINKEFVEKLKPKHATKEMKLQLMHDIAKEFSIEWDSKALEQRLYNTPMQDQTKYRSLRDGDDNLEISYRSNEDAFARRNMECTSSKGSESDLTSHGSDANRLQSSSEDETATDFSQDGTKKSSSSIGSVSEDEVDSKKPFYYRFIPPPYLKPKTQGNEDSLKEPTKKTCQVEKEANLKHGDSVVEDMPKPRSVRRRFFKQPVGRDADDSDEKERIMDGLLMHYSKKRSPYESGKPKANPQQSTKPELAINPPARASSLPPETSSSTVAKYGHNRASSLQPGMQSTAGHVHPKLPEYDDLAARIAALRKT</sequence>
<keyword evidence="4" id="KW-1185">Reference proteome</keyword>
<feature type="compositionally biased region" description="Polar residues" evidence="2">
    <location>
        <begin position="218"/>
        <end position="242"/>
    </location>
</feature>
<dbReference type="OrthoDB" id="29853at2759"/>
<evidence type="ECO:0000313" key="3">
    <source>
        <dbReference type="EMBL" id="KAF3450763.1"/>
    </source>
</evidence>
<feature type="compositionally biased region" description="Basic and acidic residues" evidence="2">
    <location>
        <begin position="339"/>
        <end position="353"/>
    </location>
</feature>
<evidence type="ECO:0000256" key="1">
    <source>
        <dbReference type="ARBA" id="ARBA00005536"/>
    </source>
</evidence>
<dbReference type="Proteomes" id="UP000796880">
    <property type="component" value="Unassembled WGS sequence"/>
</dbReference>
<dbReference type="Pfam" id="PF03398">
    <property type="entry name" value="Ist1"/>
    <property type="match status" value="1"/>
</dbReference>
<dbReference type="InterPro" id="IPR005061">
    <property type="entry name" value="Ist1"/>
</dbReference>
<dbReference type="GO" id="GO:0015031">
    <property type="term" value="P:protein transport"/>
    <property type="evidence" value="ECO:0007669"/>
    <property type="project" value="InterPro"/>
</dbReference>
<comment type="similarity">
    <text evidence="1">Belongs to the IST1 family.</text>
</comment>
<comment type="caution">
    <text evidence="3">The sequence shown here is derived from an EMBL/GenBank/DDBJ whole genome shotgun (WGS) entry which is preliminary data.</text>
</comment>
<reference evidence="3" key="1">
    <citation type="submission" date="2020-03" db="EMBL/GenBank/DDBJ databases">
        <title>A high-quality chromosome-level genome assembly of a woody plant with both climbing and erect habits, Rhamnella rubrinervis.</title>
        <authorList>
            <person name="Lu Z."/>
            <person name="Yang Y."/>
            <person name="Zhu X."/>
            <person name="Sun Y."/>
        </authorList>
    </citation>
    <scope>NUCLEOTIDE SEQUENCE</scope>
    <source>
        <strain evidence="3">BYM</strain>
        <tissue evidence="3">Leaf</tissue>
    </source>
</reference>
<dbReference type="AlphaFoldDB" id="A0A8K0HFE5"/>
<protein>
    <recommendedName>
        <fullName evidence="5">Vacuolar protein sorting-associated protein Ist1</fullName>
    </recommendedName>
</protein>
<dbReference type="PANTHER" id="PTHR12161:SF60">
    <property type="entry name" value="REGULATOR OF VPS4 ACTIVITY IN THE MVB PATHWAY PROTEIN"/>
    <property type="match status" value="1"/>
</dbReference>
<dbReference type="InterPro" id="IPR042277">
    <property type="entry name" value="IST1-like"/>
</dbReference>
<evidence type="ECO:0000313" key="4">
    <source>
        <dbReference type="Proteomes" id="UP000796880"/>
    </source>
</evidence>
<dbReference type="Gene3D" id="1.20.1260.60">
    <property type="entry name" value="Vacuolar protein sorting-associated protein Ist1"/>
    <property type="match status" value="1"/>
</dbReference>
<evidence type="ECO:0000256" key="2">
    <source>
        <dbReference type="SAM" id="MobiDB-lite"/>
    </source>
</evidence>
<feature type="compositionally biased region" description="Basic and acidic residues" evidence="2">
    <location>
        <begin position="296"/>
        <end position="326"/>
    </location>
</feature>
<dbReference type="FunFam" id="1.20.1260.60:FF:000002">
    <property type="entry name" value="Vacuolar protein sorting-associated protein IST1"/>
    <property type="match status" value="1"/>
</dbReference>
<organism evidence="3 4">
    <name type="scientific">Rhamnella rubrinervis</name>
    <dbReference type="NCBI Taxonomy" id="2594499"/>
    <lineage>
        <taxon>Eukaryota</taxon>
        <taxon>Viridiplantae</taxon>
        <taxon>Streptophyta</taxon>
        <taxon>Embryophyta</taxon>
        <taxon>Tracheophyta</taxon>
        <taxon>Spermatophyta</taxon>
        <taxon>Magnoliopsida</taxon>
        <taxon>eudicotyledons</taxon>
        <taxon>Gunneridae</taxon>
        <taxon>Pentapetalae</taxon>
        <taxon>rosids</taxon>
        <taxon>fabids</taxon>
        <taxon>Rosales</taxon>
        <taxon>Rhamnaceae</taxon>
        <taxon>rhamnoid group</taxon>
        <taxon>Rhamneae</taxon>
        <taxon>Rhamnella</taxon>
    </lineage>
</organism>
<feature type="region of interest" description="Disordered" evidence="2">
    <location>
        <begin position="218"/>
        <end position="430"/>
    </location>
</feature>
<feature type="compositionally biased region" description="Polar residues" evidence="2">
    <location>
        <begin position="411"/>
        <end position="423"/>
    </location>
</feature>
<name>A0A8K0HFE5_9ROSA</name>